<dbReference type="InterPro" id="IPR004960">
    <property type="entry name" value="LipA_acyltrans"/>
</dbReference>
<dbReference type="AlphaFoldDB" id="A0A0F4KUM5"/>
<reference evidence="7 8" key="1">
    <citation type="submission" date="2014-12" db="EMBL/GenBank/DDBJ databases">
        <title>Comparative genomics of the lactic acid bacteria isolated from the honey bee gut.</title>
        <authorList>
            <person name="Ellegaard K.M."/>
            <person name="Tamarit D."/>
            <person name="Javelind E."/>
            <person name="Olofsson T."/>
            <person name="Andersson S.G."/>
            <person name="Vasquez A."/>
        </authorList>
    </citation>
    <scope>NUCLEOTIDE SEQUENCE [LARGE SCALE GENOMIC DNA]</scope>
    <source>
        <strain evidence="7 8">Bin7</strain>
    </source>
</reference>
<keyword evidence="4 7" id="KW-0808">Transferase</keyword>
<dbReference type="GO" id="GO:0016746">
    <property type="term" value="F:acyltransferase activity"/>
    <property type="evidence" value="ECO:0007669"/>
    <property type="project" value="UniProtKB-KW"/>
</dbReference>
<sequence length="336" mass="37859">MPDRLLIFLAQHARLVPEGLLRGLFLAAADLCWLFRIGGVRQLERNLAHVMPEADRRSMRRTSRQGMRSYFVYFVEALTVGARTKEQLLARIHGGGSAYPDPAKSDIGLRSLPIGMGHQGNWDYAGFWACSTVGQVTTVAERLRDQGMLNTFADIRRRLGMNILLTGEPDITGRLTTLLRKPGQVVPLLADRDLSRRGVFVKAFDSWIRVAAGPAVIALDARLPLYTVNMHRERLTGERRRQAKAPYGYVCQVDGPIAIEPYLDMPREQAIKDLTQAWVDQWAQGIREHPEDWHMLQPIFLEDLDLSRMHDLPDFILAQASENKGGDGHEGTRTKA</sequence>
<keyword evidence="5" id="KW-0472">Membrane</keyword>
<evidence type="ECO:0000256" key="2">
    <source>
        <dbReference type="ARBA" id="ARBA00022475"/>
    </source>
</evidence>
<dbReference type="NCBIfam" id="NF005919">
    <property type="entry name" value="PRK07920.1"/>
    <property type="match status" value="1"/>
</dbReference>
<dbReference type="Proteomes" id="UP000033567">
    <property type="component" value="Unassembled WGS sequence"/>
</dbReference>
<keyword evidence="6 7" id="KW-0012">Acyltransferase</keyword>
<dbReference type="RefSeq" id="WP_045935371.1">
    <property type="nucleotide sequence ID" value="NZ_KQ033885.1"/>
</dbReference>
<keyword evidence="3" id="KW-0997">Cell inner membrane</keyword>
<evidence type="ECO:0000256" key="1">
    <source>
        <dbReference type="ARBA" id="ARBA00004533"/>
    </source>
</evidence>
<keyword evidence="2" id="KW-1003">Cell membrane</keyword>
<dbReference type="PANTHER" id="PTHR30606:SF10">
    <property type="entry name" value="PHOSPHATIDYLINOSITOL MANNOSIDE ACYLTRANSFERASE"/>
    <property type="match status" value="1"/>
</dbReference>
<evidence type="ECO:0000313" key="8">
    <source>
        <dbReference type="Proteomes" id="UP000033567"/>
    </source>
</evidence>
<evidence type="ECO:0000256" key="4">
    <source>
        <dbReference type="ARBA" id="ARBA00022679"/>
    </source>
</evidence>
<dbReference type="PATRIC" id="fig|1684.5.peg.828"/>
<dbReference type="GO" id="GO:0005886">
    <property type="term" value="C:plasma membrane"/>
    <property type="evidence" value="ECO:0007669"/>
    <property type="project" value="UniProtKB-SubCell"/>
</dbReference>
<proteinExistence type="predicted"/>
<dbReference type="Pfam" id="PF03279">
    <property type="entry name" value="Lip_A_acyltrans"/>
    <property type="match status" value="1"/>
</dbReference>
<evidence type="ECO:0000256" key="6">
    <source>
        <dbReference type="ARBA" id="ARBA00023315"/>
    </source>
</evidence>
<accession>A0A0F4KUM5</accession>
<dbReference type="PANTHER" id="PTHR30606">
    <property type="entry name" value="LIPID A BIOSYNTHESIS LAUROYL ACYLTRANSFERASE"/>
    <property type="match status" value="1"/>
</dbReference>
<comment type="subcellular location">
    <subcellularLocation>
        <location evidence="1">Cell inner membrane</location>
    </subcellularLocation>
</comment>
<protein>
    <submittedName>
        <fullName evidence="7">Lipid A biosynthesis lauroyl acyltransferase</fullName>
    </submittedName>
</protein>
<keyword evidence="8" id="KW-1185">Reference proteome</keyword>
<evidence type="ECO:0000256" key="3">
    <source>
        <dbReference type="ARBA" id="ARBA00022519"/>
    </source>
</evidence>
<dbReference type="EMBL" id="JWMF01000007">
    <property type="protein sequence ID" value="KJY50100.1"/>
    <property type="molecule type" value="Genomic_DNA"/>
</dbReference>
<comment type="caution">
    <text evidence="7">The sequence shown here is derived from an EMBL/GenBank/DDBJ whole genome shotgun (WGS) entry which is preliminary data.</text>
</comment>
<gene>
    <name evidence="7" type="ORF">JF70_07850</name>
</gene>
<dbReference type="GO" id="GO:0009247">
    <property type="term" value="P:glycolipid biosynthetic process"/>
    <property type="evidence" value="ECO:0007669"/>
    <property type="project" value="UniProtKB-ARBA"/>
</dbReference>
<evidence type="ECO:0000256" key="5">
    <source>
        <dbReference type="ARBA" id="ARBA00023136"/>
    </source>
</evidence>
<organism evidence="7 8">
    <name type="scientific">Bifidobacterium mellis</name>
    <dbReference type="NCBI Taxonomy" id="1293823"/>
    <lineage>
        <taxon>Bacteria</taxon>
        <taxon>Bacillati</taxon>
        <taxon>Actinomycetota</taxon>
        <taxon>Actinomycetes</taxon>
        <taxon>Bifidobacteriales</taxon>
        <taxon>Bifidobacteriaceae</taxon>
        <taxon>Bifidobacterium</taxon>
    </lineage>
</organism>
<name>A0A0F4KUM5_9BIFI</name>
<evidence type="ECO:0000313" key="7">
    <source>
        <dbReference type="EMBL" id="KJY50100.1"/>
    </source>
</evidence>